<dbReference type="FunFam" id="3.30.70.250:FF:000001">
    <property type="entry name" value="Malonyl CoA-acyl carrier protein transacylase"/>
    <property type="match status" value="1"/>
</dbReference>
<reference evidence="7 8" key="1">
    <citation type="journal article" date="2014" name="Genome Announc.">
        <title>Draft Genome Sequence of Fervidicella metallireducens Strain AeBT, an Iron-Reducing Thermoanaerobe from the Great Artesian Basin.</title>
        <authorList>
            <person name="Patel B.K."/>
        </authorList>
    </citation>
    <scope>NUCLEOTIDE SEQUENCE [LARGE SCALE GENOMIC DNA]</scope>
    <source>
        <strain evidence="7 8">AeB</strain>
    </source>
</reference>
<dbReference type="STRING" id="1403537.Q428_03250"/>
<dbReference type="AlphaFoldDB" id="A0A017RXJ0"/>
<evidence type="ECO:0000313" key="7">
    <source>
        <dbReference type="EMBL" id="EYE89306.1"/>
    </source>
</evidence>
<comment type="similarity">
    <text evidence="4">Belongs to the fabD family.</text>
</comment>
<dbReference type="InterPro" id="IPR014043">
    <property type="entry name" value="Acyl_transferase_dom"/>
</dbReference>
<evidence type="ECO:0000256" key="3">
    <source>
        <dbReference type="ARBA" id="ARBA00048462"/>
    </source>
</evidence>
<evidence type="ECO:0000313" key="8">
    <source>
        <dbReference type="Proteomes" id="UP000019681"/>
    </source>
</evidence>
<feature type="active site" evidence="5">
    <location>
        <position position="201"/>
    </location>
</feature>
<organism evidence="7 8">
    <name type="scientific">Fervidicella metallireducens AeB</name>
    <dbReference type="NCBI Taxonomy" id="1403537"/>
    <lineage>
        <taxon>Bacteria</taxon>
        <taxon>Bacillati</taxon>
        <taxon>Bacillota</taxon>
        <taxon>Clostridia</taxon>
        <taxon>Eubacteriales</taxon>
        <taxon>Clostridiaceae</taxon>
        <taxon>Fervidicella</taxon>
    </lineage>
</organism>
<dbReference type="Gene3D" id="3.40.366.10">
    <property type="entry name" value="Malonyl-Coenzyme A Acyl Carrier Protein, domain 2"/>
    <property type="match status" value="1"/>
</dbReference>
<dbReference type="InterPro" id="IPR016035">
    <property type="entry name" value="Acyl_Trfase/lysoPLipase"/>
</dbReference>
<proteinExistence type="inferred from homology"/>
<dbReference type="PIRSF" id="PIRSF000446">
    <property type="entry name" value="Mct"/>
    <property type="match status" value="1"/>
</dbReference>
<dbReference type="SUPFAM" id="SSF55048">
    <property type="entry name" value="Probable ACP-binding domain of malonyl-CoA ACP transacylase"/>
    <property type="match status" value="1"/>
</dbReference>
<keyword evidence="2 4" id="KW-0012">Acyltransferase</keyword>
<feature type="domain" description="Malonyl-CoA:ACP transacylase (MAT)" evidence="6">
    <location>
        <begin position="8"/>
        <end position="303"/>
    </location>
</feature>
<evidence type="ECO:0000256" key="5">
    <source>
        <dbReference type="PIRSR" id="PIRSR000446-1"/>
    </source>
</evidence>
<keyword evidence="1 4" id="KW-0808">Transferase</keyword>
<dbReference type="PANTHER" id="PTHR42681:SF1">
    <property type="entry name" value="MALONYL-COA-ACYL CARRIER PROTEIN TRANSACYLASE, MITOCHONDRIAL"/>
    <property type="match status" value="1"/>
</dbReference>
<feature type="active site" evidence="5">
    <location>
        <position position="92"/>
    </location>
</feature>
<dbReference type="InterPro" id="IPR004410">
    <property type="entry name" value="Malonyl_CoA-ACP_transAc_FabD"/>
</dbReference>
<dbReference type="EC" id="2.3.1.39" evidence="4"/>
<dbReference type="GO" id="GO:0004314">
    <property type="term" value="F:[acyl-carrier-protein] S-malonyltransferase activity"/>
    <property type="evidence" value="ECO:0007669"/>
    <property type="project" value="UniProtKB-EC"/>
</dbReference>
<dbReference type="InterPro" id="IPR016036">
    <property type="entry name" value="Malonyl_transacylase_ACP-bd"/>
</dbReference>
<dbReference type="SMART" id="SM00827">
    <property type="entry name" value="PKS_AT"/>
    <property type="match status" value="1"/>
</dbReference>
<dbReference type="Proteomes" id="UP000019681">
    <property type="component" value="Unassembled WGS sequence"/>
</dbReference>
<protein>
    <recommendedName>
        <fullName evidence="4">Malonyl CoA-acyl carrier protein transacylase</fullName>
        <ecNumber evidence="4">2.3.1.39</ecNumber>
    </recommendedName>
</protein>
<dbReference type="GO" id="GO:0005829">
    <property type="term" value="C:cytosol"/>
    <property type="evidence" value="ECO:0007669"/>
    <property type="project" value="TreeGrafter"/>
</dbReference>
<comment type="caution">
    <text evidence="7">The sequence shown here is derived from an EMBL/GenBank/DDBJ whole genome shotgun (WGS) entry which is preliminary data.</text>
</comment>
<sequence>MMRRVAFIFSGQGSQYPGMGREIYENFKCARHIFDKANEILDIDVKSLCFQGPESELSKTENTQPCMVTTSTAIVEVLREYNIKADYTAGLSLGEYSALIYAGSFSFEDGVKLVHKRGKIMQDAVPEGRGAMSAVMGLDRKTVEEICRSLSNEGIVEIANFNCPGQIVISGERNAVEKANIELKSAGASKTVVLNVSGPFHSSLLNEASIELEKELIKIDINSPNIKVISNYDNEYYSGKVTDIVYKLKKQISSSVRWEDNMRKMIDDGVELFIEIGPGKTLTSFMRKIDKSIKVLNVEDMKSLDKLLMEIGR</sequence>
<dbReference type="InterPro" id="IPR050858">
    <property type="entry name" value="Mal-CoA-ACP_Trans/PKS_FabD"/>
</dbReference>
<dbReference type="SUPFAM" id="SSF52151">
    <property type="entry name" value="FabD/lysophospholipase-like"/>
    <property type="match status" value="1"/>
</dbReference>
<dbReference type="InterPro" id="IPR001227">
    <property type="entry name" value="Ac_transferase_dom_sf"/>
</dbReference>
<accession>A0A017RXJ0</accession>
<gene>
    <name evidence="7" type="ORF">Q428_03250</name>
</gene>
<evidence type="ECO:0000259" key="6">
    <source>
        <dbReference type="SMART" id="SM00827"/>
    </source>
</evidence>
<dbReference type="Gene3D" id="3.30.70.250">
    <property type="entry name" value="Malonyl-CoA ACP transacylase, ACP-binding"/>
    <property type="match status" value="1"/>
</dbReference>
<evidence type="ECO:0000256" key="2">
    <source>
        <dbReference type="ARBA" id="ARBA00023315"/>
    </source>
</evidence>
<evidence type="ECO:0000256" key="4">
    <source>
        <dbReference type="PIRNR" id="PIRNR000446"/>
    </source>
</evidence>
<dbReference type="GO" id="GO:0006633">
    <property type="term" value="P:fatty acid biosynthetic process"/>
    <property type="evidence" value="ECO:0007669"/>
    <property type="project" value="TreeGrafter"/>
</dbReference>
<dbReference type="Pfam" id="PF00698">
    <property type="entry name" value="Acyl_transf_1"/>
    <property type="match status" value="1"/>
</dbReference>
<comment type="catalytic activity">
    <reaction evidence="3 4">
        <text>holo-[ACP] + malonyl-CoA = malonyl-[ACP] + CoA</text>
        <dbReference type="Rhea" id="RHEA:41792"/>
        <dbReference type="Rhea" id="RHEA-COMP:9623"/>
        <dbReference type="Rhea" id="RHEA-COMP:9685"/>
        <dbReference type="ChEBI" id="CHEBI:57287"/>
        <dbReference type="ChEBI" id="CHEBI:57384"/>
        <dbReference type="ChEBI" id="CHEBI:64479"/>
        <dbReference type="ChEBI" id="CHEBI:78449"/>
        <dbReference type="EC" id="2.3.1.39"/>
    </reaction>
</comment>
<keyword evidence="8" id="KW-1185">Reference proteome</keyword>
<dbReference type="InterPro" id="IPR024925">
    <property type="entry name" value="Malonyl_CoA-ACP_transAc"/>
</dbReference>
<evidence type="ECO:0000256" key="1">
    <source>
        <dbReference type="ARBA" id="ARBA00022679"/>
    </source>
</evidence>
<name>A0A017RXJ0_9CLOT</name>
<dbReference type="PANTHER" id="PTHR42681">
    <property type="entry name" value="MALONYL-COA-ACYL CARRIER PROTEIN TRANSACYLASE, MITOCHONDRIAL"/>
    <property type="match status" value="1"/>
</dbReference>
<dbReference type="EMBL" id="AZQP01000006">
    <property type="protein sequence ID" value="EYE89306.1"/>
    <property type="molecule type" value="Genomic_DNA"/>
</dbReference>
<dbReference type="NCBIfam" id="TIGR00128">
    <property type="entry name" value="fabD"/>
    <property type="match status" value="1"/>
</dbReference>